<dbReference type="AlphaFoldDB" id="A0A2K3KAF0"/>
<sequence length="70" mass="7426">MIASKKAIAALLICLVITMASFKKAETLSDCAKECMPVCLQENGATIDVCGPACEKYCDQMASTMGDVFV</sequence>
<keyword evidence="1" id="KW-0732">Signal</keyword>
<feature type="signal peptide" evidence="1">
    <location>
        <begin position="1"/>
        <end position="27"/>
    </location>
</feature>
<organism evidence="2 3">
    <name type="scientific">Trifolium pratense</name>
    <name type="common">Red clover</name>
    <dbReference type="NCBI Taxonomy" id="57577"/>
    <lineage>
        <taxon>Eukaryota</taxon>
        <taxon>Viridiplantae</taxon>
        <taxon>Streptophyta</taxon>
        <taxon>Embryophyta</taxon>
        <taxon>Tracheophyta</taxon>
        <taxon>Spermatophyta</taxon>
        <taxon>Magnoliopsida</taxon>
        <taxon>eudicotyledons</taxon>
        <taxon>Gunneridae</taxon>
        <taxon>Pentapetalae</taxon>
        <taxon>rosids</taxon>
        <taxon>fabids</taxon>
        <taxon>Fabales</taxon>
        <taxon>Fabaceae</taxon>
        <taxon>Papilionoideae</taxon>
        <taxon>50 kb inversion clade</taxon>
        <taxon>NPAAA clade</taxon>
        <taxon>Hologalegina</taxon>
        <taxon>IRL clade</taxon>
        <taxon>Trifolieae</taxon>
        <taxon>Trifolium</taxon>
    </lineage>
</organism>
<gene>
    <name evidence="2" type="ORF">L195_g053406</name>
</gene>
<feature type="chain" id="PRO_5014398576" description="Thionin-like protein" evidence="1">
    <location>
        <begin position="28"/>
        <end position="70"/>
    </location>
</feature>
<reference evidence="2 3" key="1">
    <citation type="journal article" date="2014" name="Am. J. Bot.">
        <title>Genome assembly and annotation for red clover (Trifolium pratense; Fabaceae).</title>
        <authorList>
            <person name="Istvanek J."/>
            <person name="Jaros M."/>
            <person name="Krenek A."/>
            <person name="Repkova J."/>
        </authorList>
    </citation>
    <scope>NUCLEOTIDE SEQUENCE [LARGE SCALE GENOMIC DNA]</scope>
    <source>
        <strain evidence="3">cv. Tatra</strain>
        <tissue evidence="2">Young leaves</tissue>
    </source>
</reference>
<dbReference type="EMBL" id="ASHM01089838">
    <property type="protein sequence ID" value="PNX63242.1"/>
    <property type="molecule type" value="Genomic_DNA"/>
</dbReference>
<protein>
    <recommendedName>
        <fullName evidence="4">Thionin-like protein</fullName>
    </recommendedName>
</protein>
<dbReference type="Proteomes" id="UP000236291">
    <property type="component" value="Unassembled WGS sequence"/>
</dbReference>
<evidence type="ECO:0000313" key="3">
    <source>
        <dbReference type="Proteomes" id="UP000236291"/>
    </source>
</evidence>
<dbReference type="OrthoDB" id="1730601at2759"/>
<reference evidence="2 3" key="2">
    <citation type="journal article" date="2017" name="Front. Plant Sci.">
        <title>Gene Classification and Mining of Molecular Markers Useful in Red Clover (Trifolium pratense) Breeding.</title>
        <authorList>
            <person name="Istvanek J."/>
            <person name="Dluhosova J."/>
            <person name="Dluhos P."/>
            <person name="Patkova L."/>
            <person name="Nedelnik J."/>
            <person name="Repkova J."/>
        </authorList>
    </citation>
    <scope>NUCLEOTIDE SEQUENCE [LARGE SCALE GENOMIC DNA]</scope>
    <source>
        <strain evidence="3">cv. Tatra</strain>
        <tissue evidence="2">Young leaves</tissue>
    </source>
</reference>
<name>A0A2K3KAF0_TRIPR</name>
<comment type="caution">
    <text evidence="2">The sequence shown here is derived from an EMBL/GenBank/DDBJ whole genome shotgun (WGS) entry which is preliminary data.</text>
</comment>
<accession>A0A2K3KAF0</accession>
<dbReference type="Gramene" id="Tp57577_TGAC_v2_mRNA36897">
    <property type="protein sequence ID" value="Tp57577_TGAC_v2_mRNA36897"/>
    <property type="gene ID" value="Tp57577_TGAC_v2_gene35689"/>
</dbReference>
<evidence type="ECO:0000256" key="1">
    <source>
        <dbReference type="SAM" id="SignalP"/>
    </source>
</evidence>
<evidence type="ECO:0000313" key="2">
    <source>
        <dbReference type="EMBL" id="PNX63242.1"/>
    </source>
</evidence>
<proteinExistence type="predicted"/>
<evidence type="ECO:0008006" key="4">
    <source>
        <dbReference type="Google" id="ProtNLM"/>
    </source>
</evidence>